<feature type="chain" id="PRO_5046363113" evidence="3">
    <location>
        <begin position="27"/>
        <end position="179"/>
    </location>
</feature>
<gene>
    <name evidence="4" type="ORF">ACH49W_22010</name>
</gene>
<sequence length="179" mass="17266">MNAKYFRTATAAVAALALTGFLTACGDDSASSSPTTSKQTTAAAPAGPAAGKSAALVDGKALAGTFETTCVKQGNTLALALTDNNNATYGQLTASATITDANTVQAVGIAGSKGGSSGLPYAVGYGNGQPGGSAKVVKDGNTYKVTGEGVGAADLSNPLAGPSTSTFDITFACSTIVGA</sequence>
<dbReference type="Pfam" id="PF05481">
    <property type="entry name" value="Myco_19_kDa"/>
    <property type="match status" value="1"/>
</dbReference>
<dbReference type="Proteomes" id="UP001611415">
    <property type="component" value="Unassembled WGS sequence"/>
</dbReference>
<protein>
    <submittedName>
        <fullName evidence="4">Lipoprotein LpqH</fullName>
    </submittedName>
</protein>
<comment type="caution">
    <text evidence="4">The sequence shown here is derived from an EMBL/GenBank/DDBJ whole genome shotgun (WGS) entry which is preliminary data.</text>
</comment>
<evidence type="ECO:0000313" key="4">
    <source>
        <dbReference type="EMBL" id="MFI2476060.1"/>
    </source>
</evidence>
<dbReference type="RefSeq" id="WP_357407159.1">
    <property type="nucleotide sequence ID" value="NZ_JBEYCD010000009.1"/>
</dbReference>
<evidence type="ECO:0000256" key="3">
    <source>
        <dbReference type="SAM" id="SignalP"/>
    </source>
</evidence>
<keyword evidence="5" id="KW-1185">Reference proteome</keyword>
<keyword evidence="4" id="KW-0449">Lipoprotein</keyword>
<keyword evidence="1" id="KW-1003">Cell membrane</keyword>
<proteinExistence type="predicted"/>
<keyword evidence="2" id="KW-0472">Membrane</keyword>
<dbReference type="EMBL" id="JBIRYO010000014">
    <property type="protein sequence ID" value="MFI2476060.1"/>
    <property type="molecule type" value="Genomic_DNA"/>
</dbReference>
<name>A0ABW7X4M0_9NOCA</name>
<evidence type="ECO:0000256" key="2">
    <source>
        <dbReference type="ARBA" id="ARBA00023136"/>
    </source>
</evidence>
<organism evidence="4 5">
    <name type="scientific">Nocardia xishanensis</name>
    <dbReference type="NCBI Taxonomy" id="238964"/>
    <lineage>
        <taxon>Bacteria</taxon>
        <taxon>Bacillati</taxon>
        <taxon>Actinomycetota</taxon>
        <taxon>Actinomycetes</taxon>
        <taxon>Mycobacteriales</taxon>
        <taxon>Nocardiaceae</taxon>
        <taxon>Nocardia</taxon>
    </lineage>
</organism>
<evidence type="ECO:0000256" key="1">
    <source>
        <dbReference type="ARBA" id="ARBA00022475"/>
    </source>
</evidence>
<feature type="signal peptide" evidence="3">
    <location>
        <begin position="1"/>
        <end position="26"/>
    </location>
</feature>
<accession>A0ABW7X4M0</accession>
<dbReference type="PROSITE" id="PS51257">
    <property type="entry name" value="PROKAR_LIPOPROTEIN"/>
    <property type="match status" value="1"/>
</dbReference>
<keyword evidence="3" id="KW-0732">Signal</keyword>
<evidence type="ECO:0000313" key="5">
    <source>
        <dbReference type="Proteomes" id="UP001611415"/>
    </source>
</evidence>
<dbReference type="InterPro" id="IPR008691">
    <property type="entry name" value="LpqH"/>
</dbReference>
<reference evidence="4 5" key="1">
    <citation type="submission" date="2024-10" db="EMBL/GenBank/DDBJ databases">
        <title>The Natural Products Discovery Center: Release of the First 8490 Sequenced Strains for Exploring Actinobacteria Biosynthetic Diversity.</title>
        <authorList>
            <person name="Kalkreuter E."/>
            <person name="Kautsar S.A."/>
            <person name="Yang D."/>
            <person name="Bader C.D."/>
            <person name="Teijaro C.N."/>
            <person name="Fluegel L."/>
            <person name="Davis C.M."/>
            <person name="Simpson J.R."/>
            <person name="Lauterbach L."/>
            <person name="Steele A.D."/>
            <person name="Gui C."/>
            <person name="Meng S."/>
            <person name="Li G."/>
            <person name="Viehrig K."/>
            <person name="Ye F."/>
            <person name="Su P."/>
            <person name="Kiefer A.F."/>
            <person name="Nichols A."/>
            <person name="Cepeda A.J."/>
            <person name="Yan W."/>
            <person name="Fan B."/>
            <person name="Jiang Y."/>
            <person name="Adhikari A."/>
            <person name="Zheng C.-J."/>
            <person name="Schuster L."/>
            <person name="Cowan T.M."/>
            <person name="Smanski M.J."/>
            <person name="Chevrette M.G."/>
            <person name="De Carvalho L.P.S."/>
            <person name="Shen B."/>
        </authorList>
    </citation>
    <scope>NUCLEOTIDE SEQUENCE [LARGE SCALE GENOMIC DNA]</scope>
    <source>
        <strain evidence="4 5">NPDC019275</strain>
    </source>
</reference>